<dbReference type="EC" id="2.4.1.17" evidence="5"/>
<evidence type="ECO:0000256" key="5">
    <source>
        <dbReference type="RuleBase" id="RU362059"/>
    </source>
</evidence>
<comment type="subcellular location">
    <subcellularLocation>
        <location evidence="5">Membrane</location>
        <topology evidence="5">Single-pass membrane protein</topology>
    </subcellularLocation>
</comment>
<dbReference type="GO" id="GO:0016020">
    <property type="term" value="C:membrane"/>
    <property type="evidence" value="ECO:0007669"/>
    <property type="project" value="UniProtKB-SubCell"/>
</dbReference>
<keyword evidence="7" id="KW-1185">Reference proteome</keyword>
<keyword evidence="5" id="KW-0732">Signal</keyword>
<keyword evidence="2 4" id="KW-0328">Glycosyltransferase</keyword>
<comment type="catalytic activity">
    <reaction evidence="5">
        <text>glucuronate acceptor + UDP-alpha-D-glucuronate = acceptor beta-D-glucuronoside + UDP + H(+)</text>
        <dbReference type="Rhea" id="RHEA:21032"/>
        <dbReference type="ChEBI" id="CHEBI:15378"/>
        <dbReference type="ChEBI" id="CHEBI:58052"/>
        <dbReference type="ChEBI" id="CHEBI:58223"/>
        <dbReference type="ChEBI" id="CHEBI:132367"/>
        <dbReference type="ChEBI" id="CHEBI:132368"/>
        <dbReference type="EC" id="2.4.1.17"/>
    </reaction>
</comment>
<dbReference type="InterPro" id="IPR002213">
    <property type="entry name" value="UDP_glucos_trans"/>
</dbReference>
<dbReference type="EMBL" id="CAJHNJ030000002">
    <property type="protein sequence ID" value="CAG9091603.1"/>
    <property type="molecule type" value="Genomic_DNA"/>
</dbReference>
<dbReference type="PANTHER" id="PTHR48043">
    <property type="entry name" value="EG:EG0003.4 PROTEIN-RELATED"/>
    <property type="match status" value="1"/>
</dbReference>
<sequence length="515" mass="58282">MILRFCFIIASLALCLSVPSDSARILAVFPTPSISHQVAFRPLTQELAKRGHQVTVLTTDPAFKKGQQPANLTEVDLHDVSYTAWAEHFMKVVNGDSGNSKNIMLTIFKSLNLVFELQLHMKEVQEVLNSKQQFDLILIEACVRQALVFSHVFKAPVIQVSSLGAVPPNYQVLGAPSHPILYPELTRQRLFDLSIVEKIQEIYHDMWIRYLLWSLEDSENKMLKKTFGPDTPSVSQLYENVDMLFLNINPVWDNNRAVPPGVIFMGGIHQKPHKDIPPSDLKTYLDGSKHGVIYMSFGTNVNPSQLPADRIALFNKVFSKLPYDVVWKWDKDSMPGKADNVKIVKWVPQSDLLRHPKVKLFITQAGLQSTDEAISAGMPLIAFPMLGDQWYNAEQYVKHKIGLKLDIAEITEELLEQSIKQVIHDKSYRDNIRALHTAMTDQPQSPLDRAVWWAEYVIRHKGAKHLRSAAANIPWSEYLMLDVVAVLLSGVVGVLAVVYWVVRCLFKQTGKVKKA</sequence>
<evidence type="ECO:0000256" key="2">
    <source>
        <dbReference type="ARBA" id="ARBA00022676"/>
    </source>
</evidence>
<dbReference type="PANTHER" id="PTHR48043:SF159">
    <property type="entry name" value="EG:EG0003.4 PROTEIN-RELATED"/>
    <property type="match status" value="1"/>
</dbReference>
<comment type="caution">
    <text evidence="6">The sequence shown here is derived from an EMBL/GenBank/DDBJ whole genome shotgun (WGS) entry which is preliminary data.</text>
</comment>
<comment type="similarity">
    <text evidence="1 4">Belongs to the UDP-glycosyltransferase family.</text>
</comment>
<dbReference type="SUPFAM" id="SSF53756">
    <property type="entry name" value="UDP-Glycosyltransferase/glycogen phosphorylase"/>
    <property type="match status" value="1"/>
</dbReference>
<dbReference type="InterPro" id="IPR050271">
    <property type="entry name" value="UDP-glycosyltransferase"/>
</dbReference>
<dbReference type="Pfam" id="PF00201">
    <property type="entry name" value="UDPGT"/>
    <property type="match status" value="1"/>
</dbReference>
<feature type="chain" id="PRO_5035965713" description="UDP-glucuronosyltransferase" evidence="5">
    <location>
        <begin position="23"/>
        <end position="515"/>
    </location>
</feature>
<reference evidence="6" key="1">
    <citation type="submission" date="2020-11" db="EMBL/GenBank/DDBJ databases">
        <authorList>
            <person name="Whiteford S."/>
        </authorList>
    </citation>
    <scope>NUCLEOTIDE SEQUENCE</scope>
</reference>
<keyword evidence="5" id="KW-0472">Membrane</keyword>
<gene>
    <name evidence="6" type="ORF">PLXY2_LOCUS574</name>
</gene>
<keyword evidence="3 4" id="KW-0808">Transferase</keyword>
<name>A0A8S4D624_PLUXY</name>
<accession>A0A8S4D624</accession>
<dbReference type="PROSITE" id="PS00375">
    <property type="entry name" value="UDPGT"/>
    <property type="match status" value="1"/>
</dbReference>
<dbReference type="GO" id="GO:0015020">
    <property type="term" value="F:glucuronosyltransferase activity"/>
    <property type="evidence" value="ECO:0007669"/>
    <property type="project" value="UniProtKB-EC"/>
</dbReference>
<dbReference type="AlphaFoldDB" id="A0A8S4D624"/>
<organism evidence="6 7">
    <name type="scientific">Plutella xylostella</name>
    <name type="common">Diamondback moth</name>
    <name type="synonym">Plutella maculipennis</name>
    <dbReference type="NCBI Taxonomy" id="51655"/>
    <lineage>
        <taxon>Eukaryota</taxon>
        <taxon>Metazoa</taxon>
        <taxon>Ecdysozoa</taxon>
        <taxon>Arthropoda</taxon>
        <taxon>Hexapoda</taxon>
        <taxon>Insecta</taxon>
        <taxon>Pterygota</taxon>
        <taxon>Neoptera</taxon>
        <taxon>Endopterygota</taxon>
        <taxon>Lepidoptera</taxon>
        <taxon>Glossata</taxon>
        <taxon>Ditrysia</taxon>
        <taxon>Yponomeutoidea</taxon>
        <taxon>Plutellidae</taxon>
        <taxon>Plutella</taxon>
    </lineage>
</organism>
<dbReference type="InterPro" id="IPR035595">
    <property type="entry name" value="UDP_glycos_trans_CS"/>
</dbReference>
<evidence type="ECO:0000313" key="6">
    <source>
        <dbReference type="EMBL" id="CAG9091603.1"/>
    </source>
</evidence>
<dbReference type="FunFam" id="3.40.50.2000:FF:000050">
    <property type="entry name" value="UDP-glucuronosyltransferase"/>
    <property type="match status" value="1"/>
</dbReference>
<keyword evidence="5" id="KW-0812">Transmembrane</keyword>
<feature type="signal peptide" evidence="5">
    <location>
        <begin position="1"/>
        <end position="22"/>
    </location>
</feature>
<dbReference type="Proteomes" id="UP000653454">
    <property type="component" value="Unassembled WGS sequence"/>
</dbReference>
<dbReference type="Gene3D" id="3.40.50.2000">
    <property type="entry name" value="Glycogen Phosphorylase B"/>
    <property type="match status" value="2"/>
</dbReference>
<evidence type="ECO:0000313" key="7">
    <source>
        <dbReference type="Proteomes" id="UP000653454"/>
    </source>
</evidence>
<evidence type="ECO:0000256" key="1">
    <source>
        <dbReference type="ARBA" id="ARBA00009995"/>
    </source>
</evidence>
<proteinExistence type="inferred from homology"/>
<dbReference type="CDD" id="cd03784">
    <property type="entry name" value="GT1_Gtf-like"/>
    <property type="match status" value="1"/>
</dbReference>
<keyword evidence="5" id="KW-1133">Transmembrane helix</keyword>
<evidence type="ECO:0000256" key="3">
    <source>
        <dbReference type="ARBA" id="ARBA00022679"/>
    </source>
</evidence>
<evidence type="ECO:0000256" key="4">
    <source>
        <dbReference type="RuleBase" id="RU003718"/>
    </source>
</evidence>
<protein>
    <recommendedName>
        <fullName evidence="5">UDP-glucuronosyltransferase</fullName>
        <ecNumber evidence="5">2.4.1.17</ecNumber>
    </recommendedName>
</protein>
<feature type="transmembrane region" description="Helical" evidence="5">
    <location>
        <begin position="478"/>
        <end position="502"/>
    </location>
</feature>